<reference evidence="4" key="1">
    <citation type="submission" date="2017-02" db="UniProtKB">
        <authorList>
            <consortium name="WormBaseParasite"/>
        </authorList>
    </citation>
    <scope>IDENTIFICATION</scope>
</reference>
<evidence type="ECO:0000313" key="2">
    <source>
        <dbReference type="EMBL" id="VDM57975.1"/>
    </source>
</evidence>
<protein>
    <submittedName>
        <fullName evidence="4">HYLS1_C domain-containing protein</fullName>
    </submittedName>
</protein>
<dbReference type="AlphaFoldDB" id="A0A0R3PN22"/>
<reference evidence="2 3" key="2">
    <citation type="submission" date="2018-11" db="EMBL/GenBank/DDBJ databases">
        <authorList>
            <consortium name="Pathogen Informatics"/>
        </authorList>
    </citation>
    <scope>NUCLEOTIDE SEQUENCE [LARGE SCALE GENOMIC DNA]</scope>
    <source>
        <strain evidence="2 3">Costa Rica</strain>
    </source>
</reference>
<proteinExistence type="predicted"/>
<organism evidence="4">
    <name type="scientific">Angiostrongylus costaricensis</name>
    <name type="common">Nematode worm</name>
    <dbReference type="NCBI Taxonomy" id="334426"/>
    <lineage>
        <taxon>Eukaryota</taxon>
        <taxon>Metazoa</taxon>
        <taxon>Ecdysozoa</taxon>
        <taxon>Nematoda</taxon>
        <taxon>Chromadorea</taxon>
        <taxon>Rhabditida</taxon>
        <taxon>Rhabditina</taxon>
        <taxon>Rhabditomorpha</taxon>
        <taxon>Strongyloidea</taxon>
        <taxon>Metastrongylidae</taxon>
        <taxon>Angiostrongylus</taxon>
    </lineage>
</organism>
<evidence type="ECO:0000313" key="3">
    <source>
        <dbReference type="Proteomes" id="UP000267027"/>
    </source>
</evidence>
<dbReference type="InterPro" id="IPR027918">
    <property type="entry name" value="HYLS1_C_dom"/>
</dbReference>
<gene>
    <name evidence="2" type="ORF">ACOC_LOCUS6390</name>
</gene>
<keyword evidence="3" id="KW-1185">Reference proteome</keyword>
<name>A0A0R3PN22_ANGCS</name>
<dbReference type="Pfam" id="PF15311">
    <property type="entry name" value="HYLS1_C"/>
    <property type="match status" value="1"/>
</dbReference>
<dbReference type="STRING" id="334426.A0A0R3PN22"/>
<sequence length="89" mass="10971">FLPLHYGLSTETRDINIIVRLNTTLHILYIYLRMRFFREEWARRPAPGEQKRLALRWKVREYMLRQDLARQVARYTAHPKEWSPKPYLD</sequence>
<dbReference type="EMBL" id="UYYA01003942">
    <property type="protein sequence ID" value="VDM57975.1"/>
    <property type="molecule type" value="Genomic_DNA"/>
</dbReference>
<accession>A0A0R3PN22</accession>
<dbReference type="WBParaSite" id="ACOC_0000638901-mRNA-1">
    <property type="protein sequence ID" value="ACOC_0000638901-mRNA-1"/>
    <property type="gene ID" value="ACOC_0000638901"/>
</dbReference>
<dbReference type="OrthoDB" id="6343432at2759"/>
<evidence type="ECO:0000313" key="4">
    <source>
        <dbReference type="WBParaSite" id="ACOC_0000638901-mRNA-1"/>
    </source>
</evidence>
<evidence type="ECO:0000259" key="1">
    <source>
        <dbReference type="Pfam" id="PF15311"/>
    </source>
</evidence>
<feature type="domain" description="Centriolar and ciliogenesis-associated protein HYLS1 C-terminal" evidence="1">
    <location>
        <begin position="33"/>
        <end position="68"/>
    </location>
</feature>
<dbReference type="Proteomes" id="UP000267027">
    <property type="component" value="Unassembled WGS sequence"/>
</dbReference>